<gene>
    <name evidence="1" type="ORF">CCHR01_01538</name>
</gene>
<protein>
    <submittedName>
        <fullName evidence="1">Uncharacterized protein</fullName>
    </submittedName>
</protein>
<dbReference type="EMBL" id="JAQOWY010000016">
    <property type="protein sequence ID" value="KAK1855834.1"/>
    <property type="molecule type" value="Genomic_DNA"/>
</dbReference>
<dbReference type="AlphaFoldDB" id="A0AAD9AYX3"/>
<name>A0AAD9AYX3_9PEZI</name>
<evidence type="ECO:0000313" key="1">
    <source>
        <dbReference type="EMBL" id="KAK1855834.1"/>
    </source>
</evidence>
<keyword evidence="2" id="KW-1185">Reference proteome</keyword>
<comment type="caution">
    <text evidence="1">The sequence shown here is derived from an EMBL/GenBank/DDBJ whole genome shotgun (WGS) entry which is preliminary data.</text>
</comment>
<sequence length="79" mass="8912">MRKSFATQFAVKAVLQDKLSQPGDAASACSDCPLQPKNEFPGQCRLSQTENISQLSRDTRQAPRLFARQSRALRRFKVE</sequence>
<reference evidence="1" key="1">
    <citation type="submission" date="2023-01" db="EMBL/GenBank/DDBJ databases">
        <title>Colletotrichum chrysophilum M932 genome sequence.</title>
        <authorList>
            <person name="Baroncelli R."/>
        </authorList>
    </citation>
    <scope>NUCLEOTIDE SEQUENCE</scope>
    <source>
        <strain evidence="1">M932</strain>
    </source>
</reference>
<accession>A0AAD9AYX3</accession>
<evidence type="ECO:0000313" key="2">
    <source>
        <dbReference type="Proteomes" id="UP001243330"/>
    </source>
</evidence>
<dbReference type="Proteomes" id="UP001243330">
    <property type="component" value="Unassembled WGS sequence"/>
</dbReference>
<proteinExistence type="predicted"/>
<organism evidence="1 2">
    <name type="scientific">Colletotrichum chrysophilum</name>
    <dbReference type="NCBI Taxonomy" id="1836956"/>
    <lineage>
        <taxon>Eukaryota</taxon>
        <taxon>Fungi</taxon>
        <taxon>Dikarya</taxon>
        <taxon>Ascomycota</taxon>
        <taxon>Pezizomycotina</taxon>
        <taxon>Sordariomycetes</taxon>
        <taxon>Hypocreomycetidae</taxon>
        <taxon>Glomerellales</taxon>
        <taxon>Glomerellaceae</taxon>
        <taxon>Colletotrichum</taxon>
        <taxon>Colletotrichum gloeosporioides species complex</taxon>
    </lineage>
</organism>